<dbReference type="HOGENOM" id="CLU_000671_0_0_1"/>
<dbReference type="FunCoup" id="A8XNV0">
    <property type="interactions" value="1104"/>
</dbReference>
<dbReference type="InterPro" id="IPR050865">
    <property type="entry name" value="BEACH_Domain"/>
</dbReference>
<dbReference type="GO" id="GO:0008104">
    <property type="term" value="P:intracellular protein localization"/>
    <property type="evidence" value="ECO:0000318"/>
    <property type="project" value="GO_Central"/>
</dbReference>
<evidence type="ECO:0000313" key="3">
    <source>
        <dbReference type="Proteomes" id="UP000008549"/>
    </source>
</evidence>
<proteinExistence type="predicted"/>
<dbReference type="Proteomes" id="UP000008549">
    <property type="component" value="Unassembled WGS sequence"/>
</dbReference>
<dbReference type="InterPro" id="IPR036372">
    <property type="entry name" value="BEACH_dom_sf"/>
</dbReference>
<dbReference type="GO" id="GO:0005829">
    <property type="term" value="C:cytosol"/>
    <property type="evidence" value="ECO:0000318"/>
    <property type="project" value="GO_Central"/>
</dbReference>
<dbReference type="OMA" id="MIFRRPM"/>
<accession>A8XNV0</accession>
<dbReference type="STRING" id="6238.A8XNV0"/>
<dbReference type="SUPFAM" id="SSF81837">
    <property type="entry name" value="BEACH domain"/>
    <property type="match status" value="1"/>
</dbReference>
<evidence type="ECO:0000259" key="1">
    <source>
        <dbReference type="PROSITE" id="PS50197"/>
    </source>
</evidence>
<dbReference type="eggNOG" id="KOG1786">
    <property type="taxonomic scope" value="Eukaryota"/>
</dbReference>
<dbReference type="InterPro" id="IPR000409">
    <property type="entry name" value="BEACH_dom"/>
</dbReference>
<dbReference type="EMBL" id="HE600961">
    <property type="protein sequence ID" value="CAP34189.2"/>
    <property type="molecule type" value="Genomic_DNA"/>
</dbReference>
<dbReference type="GO" id="GO:0016020">
    <property type="term" value="C:membrane"/>
    <property type="evidence" value="ECO:0000318"/>
    <property type="project" value="GO_Central"/>
</dbReference>
<dbReference type="PANTHER" id="PTHR13743:SF112">
    <property type="entry name" value="BEACH DOMAIN-CONTAINING PROTEIN"/>
    <property type="match status" value="1"/>
</dbReference>
<reference evidence="2 3" key="1">
    <citation type="journal article" date="2003" name="PLoS Biol.">
        <title>The genome sequence of Caenorhabditis briggsae: a platform for comparative genomics.</title>
        <authorList>
            <person name="Stein L.D."/>
            <person name="Bao Z."/>
            <person name="Blasiar D."/>
            <person name="Blumenthal T."/>
            <person name="Brent M.R."/>
            <person name="Chen N."/>
            <person name="Chinwalla A."/>
            <person name="Clarke L."/>
            <person name="Clee C."/>
            <person name="Coghlan A."/>
            <person name="Coulson A."/>
            <person name="D'Eustachio P."/>
            <person name="Fitch D.H."/>
            <person name="Fulton L.A."/>
            <person name="Fulton R.E."/>
            <person name="Griffiths-Jones S."/>
            <person name="Harris T.W."/>
            <person name="Hillier L.W."/>
            <person name="Kamath R."/>
            <person name="Kuwabara P.E."/>
            <person name="Mardis E.R."/>
            <person name="Marra M.A."/>
            <person name="Miner T.L."/>
            <person name="Minx P."/>
            <person name="Mullikin J.C."/>
            <person name="Plumb R.W."/>
            <person name="Rogers J."/>
            <person name="Schein J.E."/>
            <person name="Sohrmann M."/>
            <person name="Spieth J."/>
            <person name="Stajich J.E."/>
            <person name="Wei C."/>
            <person name="Willey D."/>
            <person name="Wilson R.K."/>
            <person name="Durbin R."/>
            <person name="Waterston R.H."/>
        </authorList>
    </citation>
    <scope>NUCLEOTIDE SEQUENCE [LARGE SCALE GENOMIC DNA]</scope>
    <source>
        <strain evidence="2 3">AF16</strain>
    </source>
</reference>
<dbReference type="InParanoid" id="A8XNV0"/>
<sequence>MTDKKHAFSLTADLLSKNDLDHDVMFFEPFKSHTIKEASNILISDCNKDASKRDIFKFNVTELFKKRYEFLGNAHHQKVKPNTALLEKVIMDVFNHTKKKSLLDMQARYHGLVIEEDKKEKVTWTSEDTKNNSFQLLPDIPFVRRWYLEYPHMVERELVEMVHARCYVVLHIASYVLEEHEMQQILDSVADQVHEKSASHKLLEYELLLLRLLKVATSSNWHHCQRVLSECQVPFKNLVEQFKSEESKGDYYPAVELLLKCYWIVLSKLLIDYKNFDLSIFGTLDSIESPTVLQFMIQFWAKYPTPLQSLDNRTLFHHMIIYFVLNADHKIDWDLLNYMIQNQRLFQTGVVSKTFAVYHVLKNPASNVAESILKCSNSYDFLVFTRCGTSKNVPDFEEPVPMVSIEQFEYIWEKTISYVIKHHRTLEEKIVNRAIVTSLVEQILTKLKTTAYLSDELLVECHSRKYYQALGGIVQKRELGAIEMDVDDDGFKMIVNLQAESTNHFVNLSPQEADSCFKKILELLFAIPEFKNARMPYDVISLCFQNSCLQRDIELRNYIADKTVFILHGLDNYHALNYFLLSLVKVLKSHSSEDLMKKNSHKKDVLVIGIKQLMENIEEKINRFEYQNVDVLDSHYSKFLTKLDYYCQAHLICLSILVFCDQTHCFSPLRTWFEALNRISILSEKLNKRGIWNRAYIDLLNQQIFRNSSPFPLPSGKLLEIIRDLTPYFVLINREVLSQADIEVLISEICNQSGLQHLLQKNKYPVLHSNNFLSRYLIERINNSIEPGLLVSYFVNDILKNPNQSRENCTFLLEAFRLSWTHPPQHEDMEYLTHVSGNQKLSLNVYFQFKCREDFDGSEKISITIGNLILNMRYFCDCNVLRCQYTTNNGDKIVVLLESPAQVHAVMMQFSNNGDEVNIIVSFHGFFNIEYYLTGHGTENIAIKSFFQTPQKTHQLKNRRNTRLIDEIKISITSLHHSIPIIFQGDRQSLFDIKELGITSKNLESSRRFTLSTKGRKLNIGQMFHSVMPINHDQTLSLRSNQLGFENVSEQMRACGGYGFLFHVISKKLVESETPTSCEIYWELLLTYLYSPYQQNEKFSRSEALQMTSLLLRNTKTRVPEPIFQVSDFDEFFFKKVILQKIFDKCMITNHEIKEAFFLIELLSEPNYWESDLTMFYRLLTRFKSSNPGPNLEKCLPLILQIVAGIIRKDLGTDEVHDIVTVTVEIFKEWCREPHAVRTTQLVTFMMDLFDFERISQQIDKFLWVDDNALEIETSRQPILSINGDESDDEIIRRRINRELLQLDLPLGEIDDDELFRVMTPVEQPLDKVLRMVSRNRDYMMKGLLQIIHQSYVLCPDTQYSCFDSITAEKICYLIEVNNNGKVLGALIEMYEAIINHNVYSDKITKIVQLNLLPILARQLRGKPLAMQSVNALFSILLREQVDVSAGLDNAHLETFYPNSISCQAVYPLFTIFEESADDVEIAVFTLVCTSLNKVVYTFNNQLTQAMTAAGIDEHMVAILAKLSKLGDFRIRNEKLKALLDPWFAFAISIIRIGVNGRTSVFEGASRLISHLLLLYTQENGKLLDNPENEAQRLIRDNVYWALCVLLLQLFKFLLDIALADSNKHRSASNSSLHMMGYEEEPEEIEATPTKPTKFWDDIAQKVKESVLGPNHNLLKCPYRKHKESPLTAEEMRHRIKDVLTLCQFFFKLTNRVDCDEEDNLYRIFFEELSKWTLDENWPNCIWVTADMMFVTNVFASCVTFVMTDIHQYVTPFNKVFIRQKTSRMEILLHKIIRSYTKISTVFGNVMDIDQMIRLAMENITQREDHNSNLFNLAVLFLNSPNRDKLKANIDYPQLRTPDLIQKMTVESEIASRYWLDQRNDVIAKINCKGRLFEPHFDVFEINQSLERLQKTLAAPRNMKRVNEICELMKKIEDNERVFSRLSLVKNNYHPRKITTTLGPRGERMVTDATDIKTKNMFNGPDDIKRISIFPDVFEILSLSWIRKPNIFAQLRNSCLHGILISNGTQTNPIFHVHRSGITAIPCGSHIVEKTYLFDDMTMIFRRPMRPWDALEVSFEIMMNTHETLLIFSQQRFAKLLEQYSSKLIATENHLLAFTKRWEEGKISNFEYLTMLNLFSGRTIHDSSSYPIFPRILARFGNDKIDLENRFLYRKLDRPVAAQDALSIEKHREHYAELKENEEVSHLTPYHFGSMCSNRGVVSFYNIRLLPFGEEAIELQDGRFDFPDRLFHSIESGLGLGKIESSNDYKELVPELFTTVEVLRNENGNQFGERQNGEPVQDVEVPKWCHVHGVPIHENFIYLHRHALESEHVQSTLHHWIDLVFGFKSRGKSAHEAINVYHPAVYPGNSPPPGFDRVMTNAYEANQKTLGTAPLQLFTQPHPKREVVQHRHGSVRNMHGLAFGKELTVGQYDMGEYTIDRQTTQRVWRRMKILKSRIFNKSNASDYDSVQLFKRNKDKKDREATEMNYRTMGSTLTISDDSSECTKEHNKKILEMSVEDNYVACLVQEGPIEVYRVVNKKQPKSRNTVDLMLRSDSKSFSIEYYGTIPVQEGHYTSVEICASFSTIFTVHTIHKKSVVSVWNLHTHHIRACCTIDALVDTCGVLKNLGELIVVEKWNGEQIRYEKQWRTKERVTKKKKYFGKFPKVTTEQILAKISITFKQLVPQKPFFQVNAKPLISKYTENNLFIHDGVLSIAPDPGMGIQTLAMIRSDHSIVLIETIGLTVMRVLEVENRMDFCLRELRYLEDNSLIAIFKENRSLRKKNKELYKNLGCAPPTKTWRFRVKA</sequence>
<dbReference type="SMART" id="SM01026">
    <property type="entry name" value="Beach"/>
    <property type="match status" value="1"/>
</dbReference>
<dbReference type="GO" id="GO:0019901">
    <property type="term" value="F:protein kinase binding"/>
    <property type="evidence" value="ECO:0000318"/>
    <property type="project" value="GO_Central"/>
</dbReference>
<dbReference type="PANTHER" id="PTHR13743">
    <property type="entry name" value="BEIGE/BEACH-RELATED"/>
    <property type="match status" value="1"/>
</dbReference>
<gene>
    <name evidence="4" type="primary">lyst-1</name>
    <name evidence="2 4" type="ORF">CBG16224</name>
    <name evidence="2" type="ORF">CBG_16224</name>
</gene>
<dbReference type="PROSITE" id="PS50197">
    <property type="entry name" value="BEACH"/>
    <property type="match status" value="1"/>
</dbReference>
<protein>
    <submittedName>
        <fullName evidence="2">Protein CBG16224</fullName>
    </submittedName>
</protein>
<organism evidence="2 3">
    <name type="scientific">Caenorhabditis briggsae</name>
    <dbReference type="NCBI Taxonomy" id="6238"/>
    <lineage>
        <taxon>Eukaryota</taxon>
        <taxon>Metazoa</taxon>
        <taxon>Ecdysozoa</taxon>
        <taxon>Nematoda</taxon>
        <taxon>Chromadorea</taxon>
        <taxon>Rhabditida</taxon>
        <taxon>Rhabditina</taxon>
        <taxon>Rhabditomorpha</taxon>
        <taxon>Rhabditoidea</taxon>
        <taxon>Rhabditidae</taxon>
        <taxon>Peloderinae</taxon>
        <taxon>Caenorhabditis</taxon>
    </lineage>
</organism>
<dbReference type="WormBase" id="CBG16224">
    <property type="protein sequence ID" value="CBP45069"/>
    <property type="gene ID" value="WBGene00036238"/>
    <property type="gene designation" value="Cbr-lyst-1"/>
</dbReference>
<keyword evidence="3" id="KW-1185">Reference proteome</keyword>
<dbReference type="Pfam" id="PF02138">
    <property type="entry name" value="Beach"/>
    <property type="match status" value="1"/>
</dbReference>
<name>A8XNV0_CAEBR</name>
<feature type="domain" description="BEACH" evidence="1">
    <location>
        <begin position="2103"/>
        <end position="2401"/>
    </location>
</feature>
<reference evidence="2 3" key="2">
    <citation type="journal article" date="2011" name="PLoS Genet.">
        <title>Caenorhabditis briggsae recombinant inbred line genotypes reveal inter-strain incompatibility and the evolution of recombination.</title>
        <authorList>
            <person name="Ross J.A."/>
            <person name="Koboldt D.C."/>
            <person name="Staisch J.E."/>
            <person name="Chamberlin H.M."/>
            <person name="Gupta B.P."/>
            <person name="Miller R.D."/>
            <person name="Baird S.E."/>
            <person name="Haag E.S."/>
        </authorList>
    </citation>
    <scope>NUCLEOTIDE SEQUENCE [LARGE SCALE GENOMIC DNA]</scope>
    <source>
        <strain evidence="2 3">AF16</strain>
    </source>
</reference>
<dbReference type="CDD" id="cd06071">
    <property type="entry name" value="Beach"/>
    <property type="match status" value="1"/>
</dbReference>
<evidence type="ECO:0000313" key="2">
    <source>
        <dbReference type="EMBL" id="CAP34189.2"/>
    </source>
</evidence>
<evidence type="ECO:0000313" key="4">
    <source>
        <dbReference type="WormBase" id="CBG16224"/>
    </source>
</evidence>
<dbReference type="Gene3D" id="1.10.1540.10">
    <property type="entry name" value="BEACH domain"/>
    <property type="match status" value="1"/>
</dbReference>